<dbReference type="InterPro" id="IPR050965">
    <property type="entry name" value="UPF0336/Enoyl-CoA_hydratase"/>
</dbReference>
<dbReference type="InterPro" id="IPR002539">
    <property type="entry name" value="MaoC-like_dom"/>
</dbReference>
<dbReference type="Pfam" id="PF01575">
    <property type="entry name" value="MaoC_dehydratas"/>
    <property type="match status" value="1"/>
</dbReference>
<sequence length="143" mass="15486">MERSGLKGYTIDEINIGDTASFMKTISESDVYLFAGITGDNNPAHINQIEAEKGAFKGRIAHGILTAGLVSAVLGMRLPGPGTIYMGQELKFTKPVYFGDTITAKVTVEEKIKNKIVKLHTQCTNQQGEIVLDGYATVLPPKK</sequence>
<evidence type="ECO:0000313" key="3">
    <source>
        <dbReference type="Proteomes" id="UP001210339"/>
    </source>
</evidence>
<dbReference type="Proteomes" id="UP001210339">
    <property type="component" value="Chromosome"/>
</dbReference>
<dbReference type="Gene3D" id="3.10.129.10">
    <property type="entry name" value="Hotdog Thioesterase"/>
    <property type="match status" value="1"/>
</dbReference>
<protein>
    <submittedName>
        <fullName evidence="2">MaoC family dehydratase</fullName>
    </submittedName>
</protein>
<feature type="domain" description="MaoC-like" evidence="1">
    <location>
        <begin position="24"/>
        <end position="115"/>
    </location>
</feature>
<dbReference type="InterPro" id="IPR029069">
    <property type="entry name" value="HotDog_dom_sf"/>
</dbReference>
<reference evidence="2 3" key="1">
    <citation type="submission" date="2023-01" db="EMBL/GenBank/DDBJ databases">
        <authorList>
            <person name="Lee S.H."/>
            <person name="Jung H.S."/>
            <person name="Yun J.U."/>
        </authorList>
    </citation>
    <scope>NUCLEOTIDE SEQUENCE [LARGE SCALE GENOMIC DNA]</scope>
    <source>
        <strain evidence="2 3">CBA3646</strain>
    </source>
</reference>
<organism evidence="2 3">
    <name type="scientific">Peptoniphilus equinus</name>
    <dbReference type="NCBI Taxonomy" id="3016343"/>
    <lineage>
        <taxon>Bacteria</taxon>
        <taxon>Bacillati</taxon>
        <taxon>Bacillota</taxon>
        <taxon>Tissierellia</taxon>
        <taxon>Tissierellales</taxon>
        <taxon>Peptoniphilaceae</taxon>
        <taxon>Peptoniphilus</taxon>
    </lineage>
</organism>
<dbReference type="PANTHER" id="PTHR43437">
    <property type="entry name" value="HYDROXYACYL-THIOESTER DEHYDRATASE TYPE 2, MITOCHONDRIAL-RELATED"/>
    <property type="match status" value="1"/>
</dbReference>
<keyword evidence="3" id="KW-1185">Reference proteome</keyword>
<dbReference type="PANTHER" id="PTHR43437:SF3">
    <property type="entry name" value="HYDROXYACYL-THIOESTER DEHYDRATASE TYPE 2, MITOCHONDRIAL"/>
    <property type="match status" value="1"/>
</dbReference>
<dbReference type="EMBL" id="CP115667">
    <property type="protein sequence ID" value="WBW50272.1"/>
    <property type="molecule type" value="Genomic_DNA"/>
</dbReference>
<proteinExistence type="predicted"/>
<evidence type="ECO:0000313" key="2">
    <source>
        <dbReference type="EMBL" id="WBW50272.1"/>
    </source>
</evidence>
<name>A0ABY7QU14_9FIRM</name>
<evidence type="ECO:0000259" key="1">
    <source>
        <dbReference type="Pfam" id="PF01575"/>
    </source>
</evidence>
<gene>
    <name evidence="2" type="ORF">O6R05_01640</name>
</gene>
<dbReference type="RefSeq" id="WP_271191804.1">
    <property type="nucleotide sequence ID" value="NZ_CP115667.1"/>
</dbReference>
<accession>A0ABY7QU14</accession>
<dbReference type="CDD" id="cd03449">
    <property type="entry name" value="R_hydratase"/>
    <property type="match status" value="1"/>
</dbReference>
<dbReference type="SUPFAM" id="SSF54637">
    <property type="entry name" value="Thioesterase/thiol ester dehydrase-isomerase"/>
    <property type="match status" value="1"/>
</dbReference>